<dbReference type="CDD" id="cd06225">
    <property type="entry name" value="HAMP"/>
    <property type="match status" value="1"/>
</dbReference>
<feature type="domain" description="HAMP" evidence="7">
    <location>
        <begin position="932"/>
        <end position="984"/>
    </location>
</feature>
<evidence type="ECO:0000259" key="7">
    <source>
        <dbReference type="PROSITE" id="PS50885"/>
    </source>
</evidence>
<dbReference type="RefSeq" id="WP_393015279.1">
    <property type="nucleotide sequence ID" value="NZ_JAZAQF010000090.1"/>
</dbReference>
<dbReference type="Pfam" id="PF00672">
    <property type="entry name" value="HAMP"/>
    <property type="match status" value="1"/>
</dbReference>
<feature type="coiled-coil region" evidence="4">
    <location>
        <begin position="983"/>
        <end position="1010"/>
    </location>
</feature>
<proteinExistence type="inferred from homology"/>
<dbReference type="InterPro" id="IPR003660">
    <property type="entry name" value="HAMP_dom"/>
</dbReference>
<comment type="similarity">
    <text evidence="2">Belongs to the methyl-accepting chemotaxis (MCP) protein family.</text>
</comment>
<feature type="domain" description="HAMP" evidence="7">
    <location>
        <begin position="998"/>
        <end position="1049"/>
    </location>
</feature>
<dbReference type="SMART" id="SM00304">
    <property type="entry name" value="HAMP"/>
    <property type="match status" value="2"/>
</dbReference>
<evidence type="ECO:0000256" key="2">
    <source>
        <dbReference type="ARBA" id="ARBA00029447"/>
    </source>
</evidence>
<dbReference type="SUPFAM" id="SSF141571">
    <property type="entry name" value="Pentapeptide repeat-like"/>
    <property type="match status" value="1"/>
</dbReference>
<feature type="domain" description="Methyl-accepting transducer" evidence="6">
    <location>
        <begin position="1054"/>
        <end position="1290"/>
    </location>
</feature>
<sequence>MASSTDYNQDYQRANDAYTSGNYPEAAAAIDRLAQAYPDDPSVRLLRGHIYCYGLNQYDTAQVEYQSVLSLTSDPTFVEYAHSGLAATSQALSAGNGYDETPNFDQFDFGDQETTTNGGNTHLADQPLIDDGDFNFDELMSDPQGTETGLLAGNSTMAEALGDLESDADFANADLESGDFGGANFGSADFGSVNFEDADFGSADLGNLSALDLGDESTGSDPNDLNSFDNFDFGTDLGADSGAIALGADLGGSDDPFAALGSPEPATPSDPAADPFLIDPFGGSEGSTPSPAPDLGLPDRFEADPFAASASSTSDDAFGAGMDFGDQSFDLAQADLGATSGADPLAASAFGADDFASDLPGDTADGDQFGTDQFGAALADLDFGESAGFGEAGSADFAASTSEAPVFGDLDADPIEDFGDFGVASPAAPFEASFEPPNSADSTETNDLAADGFGDFEGFDLGTPVAPAAAAFAEDWAAPADSESSAPEDFGFGVFDADGLAGQPVAAGADFDFGGTDFGGADFGGTEVAAGAENPFGSEAFGDGFGDFSEPAAPAAAGPLAGANAFDEPFGAFVGDSADDDRTLFMPPPAGTQEPAVKEPAARIELPFAAPIEGSFPLDDEVEETLFMMAGPSTLQGATAQDLAEFGGGNFNGTEFNPDEFNEFNPEDLSATAFGGGSWEAQPEPALGAIEPEDNEAGDFGIFNDPPVMEPESDDDAFPLDMINGAPGMAFASPARSVDDPASGALSAIADDGAAAASDFMDDFDEFDDLGSLPDFSLTNTSSEFVPRSDGGDEFSLGEPSLGVMGEPLSNFVGGDNEVFNIATSSNNEELLSFDQPESRAAEPVTPSEDGWLASFDNARLTTKQTVTAVMAGIVSFLAVAGTTHLTMTHVRDRGISPQLMGDIRTIGLVSSLLAGATGGGVALFLGRRTAQHVERATGDLQAQLDAVCQGSLHATARVFGDDEFGELANSFNQMTRVILSTMGEAQRKAQEQEQAREDLQRQVIRLLDDVEGAARGDLTVQAEVTADVLGAVADSFNLTIQNLREIVQQVKTAALQVNKRSSENESFARSLSSDALRQAEELAVTLNSVQVMTDSIQRVAESAREAEEVARSASATALKGGEAVERTVAGILQIRETVAETARKVKRLAESTQEISKIVALIATIASRTNLLALNASIEAARAGEAGKGFAIVADEVRQLADRAAKASKEIEKIVMQIQSETNLVMRAMEDGTQQVLEGTKLAEQAKRALDDIIQVSNRIDVLVRSITADTVEQTDTSRSVAQVVRSVEKTAQDTSQESQRVSESLQILVRVAGDLLSSVERFRVDSSNQ</sequence>
<dbReference type="Gene3D" id="2.160.20.80">
    <property type="entry name" value="E3 ubiquitin-protein ligase SopA"/>
    <property type="match status" value="1"/>
</dbReference>
<evidence type="ECO:0000313" key="8">
    <source>
        <dbReference type="EMBL" id="MFG3819398.1"/>
    </source>
</evidence>
<dbReference type="SMART" id="SM00283">
    <property type="entry name" value="MA"/>
    <property type="match status" value="1"/>
</dbReference>
<evidence type="ECO:0000256" key="5">
    <source>
        <dbReference type="SAM" id="MobiDB-lite"/>
    </source>
</evidence>
<dbReference type="Pfam" id="PF00805">
    <property type="entry name" value="Pentapeptide"/>
    <property type="match status" value="1"/>
</dbReference>
<dbReference type="InterPro" id="IPR001646">
    <property type="entry name" value="5peptide_repeat"/>
</dbReference>
<dbReference type="PROSITE" id="PS50111">
    <property type="entry name" value="CHEMOTAXIS_TRANSDUC_2"/>
    <property type="match status" value="1"/>
</dbReference>
<dbReference type="Gene3D" id="1.25.40.10">
    <property type="entry name" value="Tetratricopeptide repeat domain"/>
    <property type="match status" value="1"/>
</dbReference>
<organism evidence="8 9">
    <name type="scientific">Limnothrix redekei LRLZ20PSL1</name>
    <dbReference type="NCBI Taxonomy" id="3112953"/>
    <lineage>
        <taxon>Bacteria</taxon>
        <taxon>Bacillati</taxon>
        <taxon>Cyanobacteriota</taxon>
        <taxon>Cyanophyceae</taxon>
        <taxon>Pseudanabaenales</taxon>
        <taxon>Pseudanabaenaceae</taxon>
        <taxon>Limnothrix</taxon>
    </lineage>
</organism>
<dbReference type="Pfam" id="PF00015">
    <property type="entry name" value="MCPsignal"/>
    <property type="match status" value="1"/>
</dbReference>
<dbReference type="Gene3D" id="1.10.287.950">
    <property type="entry name" value="Methyl-accepting chemotaxis protein"/>
    <property type="match status" value="1"/>
</dbReference>
<feature type="region of interest" description="Disordered" evidence="5">
    <location>
        <begin position="255"/>
        <end position="302"/>
    </location>
</feature>
<dbReference type="PROSITE" id="PS50885">
    <property type="entry name" value="HAMP"/>
    <property type="match status" value="2"/>
</dbReference>
<dbReference type="SUPFAM" id="SSF48452">
    <property type="entry name" value="TPR-like"/>
    <property type="match status" value="1"/>
</dbReference>
<evidence type="ECO:0000256" key="3">
    <source>
        <dbReference type="PROSITE-ProRule" id="PRU00284"/>
    </source>
</evidence>
<protein>
    <submittedName>
        <fullName evidence="8">Methyl-accepting chemotaxis protein</fullName>
    </submittedName>
</protein>
<dbReference type="EMBL" id="JAZAQF010000090">
    <property type="protein sequence ID" value="MFG3819398.1"/>
    <property type="molecule type" value="Genomic_DNA"/>
</dbReference>
<reference evidence="9" key="1">
    <citation type="journal article" date="2024" name="Algal Res.">
        <title>Biochemical, toxicological and genomic investigation of a high-biomass producing Limnothrix strain isolated from Italian shallow drinking water reservoir.</title>
        <authorList>
            <person name="Simonazzi M."/>
            <person name="Shishido T.K."/>
            <person name="Delbaje E."/>
            <person name="Wahlsten M."/>
            <person name="Fewer D.P."/>
            <person name="Sivonen K."/>
            <person name="Pezzolesi L."/>
            <person name="Pistocchi R."/>
        </authorList>
    </citation>
    <scope>NUCLEOTIDE SEQUENCE [LARGE SCALE GENOMIC DNA]</scope>
    <source>
        <strain evidence="9">LRLZ20PSL1</strain>
    </source>
</reference>
<feature type="region of interest" description="Disordered" evidence="5">
    <location>
        <begin position="426"/>
        <end position="453"/>
    </location>
</feature>
<gene>
    <name evidence="8" type="ORF">VPK24_17265</name>
</gene>
<keyword evidence="1 3" id="KW-0807">Transducer</keyword>
<dbReference type="PANTHER" id="PTHR32089:SF114">
    <property type="entry name" value="METHYL-ACCEPTING CHEMOTAXIS PROTEIN MCPB"/>
    <property type="match status" value="1"/>
</dbReference>
<feature type="compositionally biased region" description="Low complexity" evidence="5">
    <location>
        <begin position="426"/>
        <end position="437"/>
    </location>
</feature>
<dbReference type="Gene3D" id="6.10.340.10">
    <property type="match status" value="1"/>
</dbReference>
<accession>A0ABW7CEX6</accession>
<dbReference type="CDD" id="cd11386">
    <property type="entry name" value="MCP_signal"/>
    <property type="match status" value="1"/>
</dbReference>
<evidence type="ECO:0000259" key="6">
    <source>
        <dbReference type="PROSITE" id="PS50111"/>
    </source>
</evidence>
<dbReference type="SUPFAM" id="SSF58104">
    <property type="entry name" value="Methyl-accepting chemotaxis protein (MCP) signaling domain"/>
    <property type="match status" value="1"/>
</dbReference>
<dbReference type="InterPro" id="IPR011990">
    <property type="entry name" value="TPR-like_helical_dom_sf"/>
</dbReference>
<dbReference type="Proteomes" id="UP001604335">
    <property type="component" value="Unassembled WGS sequence"/>
</dbReference>
<comment type="caution">
    <text evidence="8">The sequence shown here is derived from an EMBL/GenBank/DDBJ whole genome shotgun (WGS) entry which is preliminary data.</text>
</comment>
<dbReference type="InterPro" id="IPR004089">
    <property type="entry name" value="MCPsignal_dom"/>
</dbReference>
<dbReference type="PANTHER" id="PTHR32089">
    <property type="entry name" value="METHYL-ACCEPTING CHEMOTAXIS PROTEIN MCPB"/>
    <property type="match status" value="1"/>
</dbReference>
<evidence type="ECO:0000256" key="1">
    <source>
        <dbReference type="ARBA" id="ARBA00023224"/>
    </source>
</evidence>
<evidence type="ECO:0000313" key="9">
    <source>
        <dbReference type="Proteomes" id="UP001604335"/>
    </source>
</evidence>
<keyword evidence="4" id="KW-0175">Coiled coil</keyword>
<evidence type="ECO:0000256" key="4">
    <source>
        <dbReference type="SAM" id="Coils"/>
    </source>
</evidence>
<name>A0ABW7CEX6_9CYAN</name>
<keyword evidence="9" id="KW-1185">Reference proteome</keyword>